<reference evidence="6 7" key="1">
    <citation type="journal article" date="2014" name="Mol. Ecol.">
        <title>Evolution of Synechococcus.</title>
        <authorList>
            <person name="Dvorak P."/>
            <person name="Casamatta D."/>
            <person name="Hasler P."/>
            <person name="Poulickova A."/>
            <person name="Ondrej V."/>
            <person name="Sanges R."/>
        </authorList>
    </citation>
    <scope>NUCLEOTIDE SEQUENCE [LARGE SCALE GENOMIC DNA]</scope>
    <source>
        <strain evidence="6 7">CAUP A 1101</strain>
    </source>
</reference>
<dbReference type="InterPro" id="IPR016156">
    <property type="entry name" value="FAD/NAD-linked_Rdtase_dimer_sf"/>
</dbReference>
<name>A0A098TQJ7_9CYAN</name>
<accession>A0A098TQJ7</accession>
<keyword evidence="2" id="KW-0285">Flavoprotein</keyword>
<dbReference type="SUPFAM" id="SSF51905">
    <property type="entry name" value="FAD/NAD(P)-binding domain"/>
    <property type="match status" value="1"/>
</dbReference>
<dbReference type="InterPro" id="IPR004099">
    <property type="entry name" value="Pyr_nucl-diS_OxRdtase_dimer"/>
</dbReference>
<dbReference type="PRINTS" id="PR00411">
    <property type="entry name" value="PNDRDTASEI"/>
</dbReference>
<dbReference type="OrthoDB" id="9807946at2"/>
<feature type="domain" description="Pyridine nucleotide-disulphide oxidoreductase dimerisation" evidence="4">
    <location>
        <begin position="329"/>
        <end position="416"/>
    </location>
</feature>
<dbReference type="PANTHER" id="PTHR43014:SF2">
    <property type="entry name" value="MERCURIC REDUCTASE"/>
    <property type="match status" value="1"/>
</dbReference>
<feature type="domain" description="FAD/NAD(P)-binding" evidence="5">
    <location>
        <begin position="5"/>
        <end position="309"/>
    </location>
</feature>
<comment type="caution">
    <text evidence="6">The sequence shown here is derived from an EMBL/GenBank/DDBJ whole genome shotgun (WGS) entry which is preliminary data.</text>
</comment>
<gene>
    <name evidence="6" type="ORF">DO97_01745</name>
</gene>
<dbReference type="RefSeq" id="WP_036531944.1">
    <property type="nucleotide sequence ID" value="NZ_JJML01000015.1"/>
</dbReference>
<dbReference type="SUPFAM" id="SSF55424">
    <property type="entry name" value="FAD/NAD-linked reductases, dimerisation (C-terminal) domain"/>
    <property type="match status" value="1"/>
</dbReference>
<keyword evidence="7" id="KW-1185">Reference proteome</keyword>
<dbReference type="Pfam" id="PF02852">
    <property type="entry name" value="Pyr_redox_dim"/>
    <property type="match status" value="1"/>
</dbReference>
<dbReference type="PRINTS" id="PR00368">
    <property type="entry name" value="FADPNR"/>
</dbReference>
<evidence type="ECO:0000256" key="1">
    <source>
        <dbReference type="ARBA" id="ARBA00001974"/>
    </source>
</evidence>
<evidence type="ECO:0000313" key="6">
    <source>
        <dbReference type="EMBL" id="KGF73093.1"/>
    </source>
</evidence>
<dbReference type="Gene3D" id="3.30.390.30">
    <property type="match status" value="1"/>
</dbReference>
<evidence type="ECO:0000259" key="4">
    <source>
        <dbReference type="Pfam" id="PF02852"/>
    </source>
</evidence>
<organism evidence="6 7">
    <name type="scientific">Neosynechococcus sphagnicola sy1</name>
    <dbReference type="NCBI Taxonomy" id="1497020"/>
    <lineage>
        <taxon>Bacteria</taxon>
        <taxon>Bacillati</taxon>
        <taxon>Cyanobacteriota</taxon>
        <taxon>Cyanophyceae</taxon>
        <taxon>Neosynechococcales</taxon>
        <taxon>Neosynechococcaceae</taxon>
        <taxon>Neosynechococcus</taxon>
    </lineage>
</organism>
<dbReference type="InterPro" id="IPR036188">
    <property type="entry name" value="FAD/NAD-bd_sf"/>
</dbReference>
<dbReference type="EMBL" id="JJML01000015">
    <property type="protein sequence ID" value="KGF73093.1"/>
    <property type="molecule type" value="Genomic_DNA"/>
</dbReference>
<dbReference type="GO" id="GO:0050660">
    <property type="term" value="F:flavin adenine dinucleotide binding"/>
    <property type="evidence" value="ECO:0007669"/>
    <property type="project" value="TreeGrafter"/>
</dbReference>
<dbReference type="Proteomes" id="UP000030170">
    <property type="component" value="Unassembled WGS sequence"/>
</dbReference>
<comment type="cofactor">
    <cofactor evidence="1">
        <name>FAD</name>
        <dbReference type="ChEBI" id="CHEBI:57692"/>
    </cofactor>
</comment>
<proteinExistence type="predicted"/>
<dbReference type="GO" id="GO:0003955">
    <property type="term" value="F:NAD(P)H dehydrogenase (quinone) activity"/>
    <property type="evidence" value="ECO:0007669"/>
    <property type="project" value="TreeGrafter"/>
</dbReference>
<evidence type="ECO:0008006" key="8">
    <source>
        <dbReference type="Google" id="ProtNLM"/>
    </source>
</evidence>
<dbReference type="Gene3D" id="3.50.50.60">
    <property type="entry name" value="FAD/NAD(P)-binding domain"/>
    <property type="match status" value="3"/>
</dbReference>
<dbReference type="InterPro" id="IPR023753">
    <property type="entry name" value="FAD/NAD-binding_dom"/>
</dbReference>
<evidence type="ECO:0000256" key="3">
    <source>
        <dbReference type="ARBA" id="ARBA00022827"/>
    </source>
</evidence>
<dbReference type="PANTHER" id="PTHR43014">
    <property type="entry name" value="MERCURIC REDUCTASE"/>
    <property type="match status" value="1"/>
</dbReference>
<evidence type="ECO:0000256" key="2">
    <source>
        <dbReference type="ARBA" id="ARBA00022630"/>
    </source>
</evidence>
<evidence type="ECO:0000259" key="5">
    <source>
        <dbReference type="Pfam" id="PF07992"/>
    </source>
</evidence>
<protein>
    <recommendedName>
        <fullName evidence="8">NAD(P)/FAD-dependent oxidoreductase</fullName>
    </recommendedName>
</protein>
<keyword evidence="3" id="KW-0274">FAD</keyword>
<evidence type="ECO:0000313" key="7">
    <source>
        <dbReference type="Proteomes" id="UP000030170"/>
    </source>
</evidence>
<dbReference type="Pfam" id="PF07992">
    <property type="entry name" value="Pyr_redox_2"/>
    <property type="match status" value="1"/>
</dbReference>
<sequence length="456" mass="49638">MSVDYDLVVIGNTSAGRYAAETAAHLQARVALVEQVSNATADPPMGMEVLWPWILSQRVAQQDIRSSLEIAGVDVVAGAGQFCRRGRSASRSPLTFGVENRVLTARTYLIATGSRPMQSEISGLSQVPYWTADQLSTAKLAYHHDHQTLPRRWAILGSDPTGIELAQTLVQYGCEVYLVVGGVRILPSEDLTAVGWVQAQLEAEGVQILAQTRIQQVQAVAGEIKVSLNSQAPPDTTLGTASSLTVDALLLAMERQPNIESLGLEAVGVRWQQHGLRLNAKLQTTHPRIYACGDGMGGYQSEPVAHYEASIALRNALFWPLFTADYQGIPWTIRTHPPLARVGLSEAQARSRWGSEVRITQQSGSNTGFCKLIAHPRGEILGVYLVGATAAELITTVAMAIQQRLKVGAIAHLMAPPETLAALLSQTAREWQQQQLQQQPWLQDGLAGFFALRRTW</sequence>
<dbReference type="AlphaFoldDB" id="A0A098TQJ7"/>
<dbReference type="STRING" id="1497020.DO97_01745"/>